<dbReference type="AlphaFoldDB" id="A0A0T6DR64"/>
<proteinExistence type="predicted"/>
<organism evidence="1 2">
    <name type="scientific">Psychrobacter piscatorii</name>
    <dbReference type="NCBI Taxonomy" id="554343"/>
    <lineage>
        <taxon>Bacteria</taxon>
        <taxon>Pseudomonadati</taxon>
        <taxon>Pseudomonadota</taxon>
        <taxon>Gammaproteobacteria</taxon>
        <taxon>Moraxellales</taxon>
        <taxon>Moraxellaceae</taxon>
        <taxon>Psychrobacter</taxon>
    </lineage>
</organism>
<comment type="caution">
    <text evidence="1">The sequence shown here is derived from an EMBL/GenBank/DDBJ whole genome shotgun (WGS) entry which is preliminary data.</text>
</comment>
<gene>
    <name evidence="1" type="ORF">AS194_09495</name>
</gene>
<evidence type="ECO:0000313" key="2">
    <source>
        <dbReference type="Proteomes" id="UP000051202"/>
    </source>
</evidence>
<dbReference type="EMBL" id="LNDJ01000077">
    <property type="protein sequence ID" value="KRU22168.1"/>
    <property type="molecule type" value="Genomic_DNA"/>
</dbReference>
<evidence type="ECO:0000313" key="1">
    <source>
        <dbReference type="EMBL" id="KRU22168.1"/>
    </source>
</evidence>
<dbReference type="GeneID" id="300922889"/>
<accession>A0A0T6DR64</accession>
<sequence>MKKSNQFASPFSAWSGHRLFHVVAGTLIGAMVVTQASAMLPTPEQAVDSSMAVQANTNASSNSSAQAVNSKITASLVSVDANGQEVLVPVDTNTRLQSGNVLEYQGYFTNTNADRVRKMTVTMSIPDQVELLGTVAPEFPYGSVDGNNFARMPLRTKVDNQLQDVALKYYKAVRWDLEGVGLNDTVAVKYRARVK</sequence>
<dbReference type="RefSeq" id="WP_058025061.1">
    <property type="nucleotide sequence ID" value="NZ_BAAAEZ010000053.1"/>
</dbReference>
<reference evidence="1 2" key="1">
    <citation type="submission" date="2015-11" db="EMBL/GenBank/DDBJ databases">
        <title>Permanent draft genome of Psychrobacter piscatorii LQ58.</title>
        <authorList>
            <person name="Zhou M."/>
            <person name="Dong B."/>
            <person name="Liu Q."/>
        </authorList>
    </citation>
    <scope>NUCLEOTIDE SEQUENCE [LARGE SCALE GENOMIC DNA]</scope>
    <source>
        <strain evidence="1 2">LQ58</strain>
    </source>
</reference>
<protein>
    <recommendedName>
        <fullName evidence="3">DUF11 domain-containing protein</fullName>
    </recommendedName>
</protein>
<dbReference type="Proteomes" id="UP000051202">
    <property type="component" value="Unassembled WGS sequence"/>
</dbReference>
<keyword evidence="2" id="KW-1185">Reference proteome</keyword>
<name>A0A0T6DR64_9GAMM</name>
<evidence type="ECO:0008006" key="3">
    <source>
        <dbReference type="Google" id="ProtNLM"/>
    </source>
</evidence>